<dbReference type="Proteomes" id="UP000013097">
    <property type="component" value="Unassembled WGS sequence"/>
</dbReference>
<dbReference type="InterPro" id="IPR013762">
    <property type="entry name" value="Integrase-like_cat_sf"/>
</dbReference>
<gene>
    <name evidence="2" type="ORF">HMPREF1092_00613</name>
</gene>
<dbReference type="InterPro" id="IPR011010">
    <property type="entry name" value="DNA_brk_join_enz"/>
</dbReference>
<dbReference type="RefSeq" id="WP_002597116.1">
    <property type="nucleotide sequence ID" value="NZ_KB850956.1"/>
</dbReference>
<dbReference type="GO" id="GO:0015074">
    <property type="term" value="P:DNA integration"/>
    <property type="evidence" value="ECO:0007669"/>
    <property type="project" value="InterPro"/>
</dbReference>
<dbReference type="SUPFAM" id="SSF56349">
    <property type="entry name" value="DNA breaking-rejoining enzymes"/>
    <property type="match status" value="1"/>
</dbReference>
<proteinExistence type="predicted"/>
<name>N9WJX2_9CLOT</name>
<dbReference type="EMBL" id="AGYT01000007">
    <property type="protein sequence ID" value="ENZ03426.1"/>
    <property type="molecule type" value="Genomic_DNA"/>
</dbReference>
<reference evidence="2 3" key="1">
    <citation type="submission" date="2013-01" db="EMBL/GenBank/DDBJ databases">
        <title>The Genome Sequence of Clostridium colicanis 209318.</title>
        <authorList>
            <consortium name="The Broad Institute Genome Sequencing Platform"/>
            <person name="Earl A."/>
            <person name="Ward D."/>
            <person name="Feldgarden M."/>
            <person name="Gevers D."/>
            <person name="Courvalin P."/>
            <person name="Lambert T."/>
            <person name="Walker B."/>
            <person name="Young S.K."/>
            <person name="Zeng Q."/>
            <person name="Gargeya S."/>
            <person name="Fitzgerald M."/>
            <person name="Haas B."/>
            <person name="Abouelleil A."/>
            <person name="Alvarado L."/>
            <person name="Arachchi H.M."/>
            <person name="Berlin A.M."/>
            <person name="Chapman S.B."/>
            <person name="Dewar J."/>
            <person name="Goldberg J."/>
            <person name="Griggs A."/>
            <person name="Gujja S."/>
            <person name="Hansen M."/>
            <person name="Howarth C."/>
            <person name="Imamovic A."/>
            <person name="Larimer J."/>
            <person name="McCowan C."/>
            <person name="Murphy C."/>
            <person name="Neiman D."/>
            <person name="Pearson M."/>
            <person name="Priest M."/>
            <person name="Roberts A."/>
            <person name="Saif S."/>
            <person name="Shea T."/>
            <person name="Sisk P."/>
            <person name="Sykes S."/>
            <person name="Wortman J."/>
            <person name="Nusbaum C."/>
            <person name="Birren B."/>
        </authorList>
    </citation>
    <scope>NUCLEOTIDE SEQUENCE [LARGE SCALE GENOMIC DNA]</scope>
    <source>
        <strain evidence="2 3">209318</strain>
    </source>
</reference>
<dbReference type="PATRIC" id="fig|999411.4.peg.591"/>
<evidence type="ECO:0000256" key="1">
    <source>
        <dbReference type="ARBA" id="ARBA00023172"/>
    </source>
</evidence>
<evidence type="ECO:0000313" key="3">
    <source>
        <dbReference type="Proteomes" id="UP000013097"/>
    </source>
</evidence>
<organism evidence="2 3">
    <name type="scientific">Clostridium thermobutyricum</name>
    <dbReference type="NCBI Taxonomy" id="29372"/>
    <lineage>
        <taxon>Bacteria</taxon>
        <taxon>Bacillati</taxon>
        <taxon>Bacillota</taxon>
        <taxon>Clostridia</taxon>
        <taxon>Eubacteriales</taxon>
        <taxon>Clostridiaceae</taxon>
        <taxon>Clostridium</taxon>
    </lineage>
</organism>
<keyword evidence="3" id="KW-1185">Reference proteome</keyword>
<dbReference type="HOGENOM" id="CLU_428789_0_0_9"/>
<dbReference type="Gene3D" id="1.10.443.10">
    <property type="entry name" value="Intergrase catalytic core"/>
    <property type="match status" value="1"/>
</dbReference>
<dbReference type="eggNOG" id="ENOG5032TH4">
    <property type="taxonomic scope" value="Bacteria"/>
</dbReference>
<sequence length="638" mass="76910">MYSAIVDDEKITRFFKAENRMRKEDRGEKYLDDYPENVKINHMIVGEYRRVKRRVININCNTENELLKQIYIDFYNKYNVEGAANKELRRFFYYFSEVLRRFKIVKYEEINFEIIRKIYLELQRKKCNVEKNRMCNYVYILFRFLIEDKKYRWMNWNLKEAEKKAFRTKVIAKILREGFKPIYYTPIEKEFSSNKFCIIPNEYSLRSSDSANLKILFCDLEHISQVYIKAVKRYIWENEGNLRTKVHSLKEIYKFLEYICKDREYDITLEKAYMYRKILEGETQNLNGLKGKLKALRKFLKINKKYYKIDEKIFDIFSLKNLEKPKGGTIITDNDLKLIYGDFLRLEDKYENGRIYTIAFEICIYSNLRIGAILNLERDCLYKEDKKTYVNYFPKIGGKEKIRIPINEKIEKLILEAIEITDKYSKQQELANYIFIEEYLRIERGLKRIDFLKYFKKIIKSLNEKLDKKNYTVQNIRDTYMNTVCDEARKNDLSFNEIKAITNDSVKTIKKYYQQRNRIELIAESMFGIMINDVSCEGKILANEEKSKLKGAKDNLGKCSEDECVFDLAECLICKNFITFINRKNAFIEKIKECDRIIQETNNKFIKDERLYEKKLLTKYITEIMKLEQGESNELHHN</sequence>
<comment type="caution">
    <text evidence="2">The sequence shown here is derived from an EMBL/GenBank/DDBJ whole genome shotgun (WGS) entry which is preliminary data.</text>
</comment>
<dbReference type="GO" id="GO:0006310">
    <property type="term" value="P:DNA recombination"/>
    <property type="evidence" value="ECO:0007669"/>
    <property type="project" value="UniProtKB-KW"/>
</dbReference>
<evidence type="ECO:0000313" key="2">
    <source>
        <dbReference type="EMBL" id="ENZ03426.1"/>
    </source>
</evidence>
<dbReference type="GO" id="GO:0003677">
    <property type="term" value="F:DNA binding"/>
    <property type="evidence" value="ECO:0007669"/>
    <property type="project" value="InterPro"/>
</dbReference>
<protein>
    <submittedName>
        <fullName evidence="2">Uncharacterized protein</fullName>
    </submittedName>
</protein>
<dbReference type="AlphaFoldDB" id="N9WJX2"/>
<accession>N9WJX2</accession>
<keyword evidence="1" id="KW-0233">DNA recombination</keyword>